<evidence type="ECO:0000256" key="1">
    <source>
        <dbReference type="SAM" id="MobiDB-lite"/>
    </source>
</evidence>
<dbReference type="EnsemblPlants" id="OPUNC05G02730.1">
    <property type="protein sequence ID" value="OPUNC05G02730.1"/>
    <property type="gene ID" value="OPUNC05G02730"/>
</dbReference>
<proteinExistence type="predicted"/>
<organism evidence="2">
    <name type="scientific">Oryza punctata</name>
    <name type="common">Red rice</name>
    <dbReference type="NCBI Taxonomy" id="4537"/>
    <lineage>
        <taxon>Eukaryota</taxon>
        <taxon>Viridiplantae</taxon>
        <taxon>Streptophyta</taxon>
        <taxon>Embryophyta</taxon>
        <taxon>Tracheophyta</taxon>
        <taxon>Spermatophyta</taxon>
        <taxon>Magnoliopsida</taxon>
        <taxon>Liliopsida</taxon>
        <taxon>Poales</taxon>
        <taxon>Poaceae</taxon>
        <taxon>BOP clade</taxon>
        <taxon>Oryzoideae</taxon>
        <taxon>Oryzeae</taxon>
        <taxon>Oryzinae</taxon>
        <taxon>Oryza</taxon>
    </lineage>
</organism>
<protein>
    <submittedName>
        <fullName evidence="2">Uncharacterized protein</fullName>
    </submittedName>
</protein>
<dbReference type="AlphaFoldDB" id="A0A0E0KYC1"/>
<dbReference type="Gramene" id="OPUNC05G02730.1">
    <property type="protein sequence ID" value="OPUNC05G02730.1"/>
    <property type="gene ID" value="OPUNC05G02730"/>
</dbReference>
<evidence type="ECO:0000313" key="2">
    <source>
        <dbReference type="EnsemblPlants" id="OPUNC05G02730.1"/>
    </source>
</evidence>
<evidence type="ECO:0000313" key="3">
    <source>
        <dbReference type="Proteomes" id="UP000026962"/>
    </source>
</evidence>
<reference evidence="2" key="1">
    <citation type="submission" date="2015-04" db="UniProtKB">
        <authorList>
            <consortium name="EnsemblPlants"/>
        </authorList>
    </citation>
    <scope>IDENTIFICATION</scope>
</reference>
<sequence length="81" mass="8641">MSRVEKEIKISRVERMDDEPKTKVVVIINAVQTPRTAGGGGAPPPPPERPAAAGSNIDKASQAYIDRLKLQWAAETAADSS</sequence>
<keyword evidence="3" id="KW-1185">Reference proteome</keyword>
<accession>A0A0E0KYC1</accession>
<dbReference type="HOGENOM" id="CLU_189440_0_0_1"/>
<dbReference type="Proteomes" id="UP000026962">
    <property type="component" value="Chromosome 5"/>
</dbReference>
<feature type="region of interest" description="Disordered" evidence="1">
    <location>
        <begin position="32"/>
        <end position="58"/>
    </location>
</feature>
<name>A0A0E0KYC1_ORYPU</name>
<dbReference type="OMA" id="MHEASDQ"/>
<reference evidence="2" key="2">
    <citation type="submission" date="2018-05" db="EMBL/GenBank/DDBJ databases">
        <title>OpunRS2 (Oryza punctata Reference Sequence Version 2).</title>
        <authorList>
            <person name="Zhang J."/>
            <person name="Kudrna D."/>
            <person name="Lee S."/>
            <person name="Talag J."/>
            <person name="Welchert J."/>
            <person name="Wing R.A."/>
        </authorList>
    </citation>
    <scope>NUCLEOTIDE SEQUENCE [LARGE SCALE GENOMIC DNA]</scope>
</reference>